<dbReference type="AlphaFoldDB" id="A0AAV5U8J7"/>
<accession>A0AAV5U8J7</accession>
<name>A0AAV5U8J7_9BILA</name>
<evidence type="ECO:0000313" key="3">
    <source>
        <dbReference type="Proteomes" id="UP001432027"/>
    </source>
</evidence>
<proteinExistence type="predicted"/>
<keyword evidence="3" id="KW-1185">Reference proteome</keyword>
<reference evidence="2" key="1">
    <citation type="submission" date="2023-10" db="EMBL/GenBank/DDBJ databases">
        <title>Genome assembly of Pristionchus species.</title>
        <authorList>
            <person name="Yoshida K."/>
            <person name="Sommer R.J."/>
        </authorList>
    </citation>
    <scope>NUCLEOTIDE SEQUENCE</scope>
    <source>
        <strain evidence="2">RS0144</strain>
    </source>
</reference>
<protein>
    <submittedName>
        <fullName evidence="2">Uncharacterized protein</fullName>
    </submittedName>
</protein>
<feature type="region of interest" description="Disordered" evidence="1">
    <location>
        <begin position="1"/>
        <end position="44"/>
    </location>
</feature>
<comment type="caution">
    <text evidence="2">The sequence shown here is derived from an EMBL/GenBank/DDBJ whole genome shotgun (WGS) entry which is preliminary data.</text>
</comment>
<sequence length="66" mass="7645">MDRFQTTMSAEPTALTMKRTSSRKERMESRGVARNSSTLQKRNDRTRLAQVGRATDVQWCGRLLDR</sequence>
<organism evidence="2 3">
    <name type="scientific">Pristionchus entomophagus</name>
    <dbReference type="NCBI Taxonomy" id="358040"/>
    <lineage>
        <taxon>Eukaryota</taxon>
        <taxon>Metazoa</taxon>
        <taxon>Ecdysozoa</taxon>
        <taxon>Nematoda</taxon>
        <taxon>Chromadorea</taxon>
        <taxon>Rhabditida</taxon>
        <taxon>Rhabditina</taxon>
        <taxon>Diplogasteromorpha</taxon>
        <taxon>Diplogasteroidea</taxon>
        <taxon>Neodiplogasteridae</taxon>
        <taxon>Pristionchus</taxon>
    </lineage>
</organism>
<dbReference type="EMBL" id="BTSX01000005">
    <property type="protein sequence ID" value="GMT02520.1"/>
    <property type="molecule type" value="Genomic_DNA"/>
</dbReference>
<evidence type="ECO:0000313" key="2">
    <source>
        <dbReference type="EMBL" id="GMT02520.1"/>
    </source>
</evidence>
<gene>
    <name evidence="2" type="ORF">PENTCL1PPCAC_24694</name>
</gene>
<feature type="compositionally biased region" description="Basic and acidic residues" evidence="1">
    <location>
        <begin position="22"/>
        <end position="31"/>
    </location>
</feature>
<dbReference type="Proteomes" id="UP001432027">
    <property type="component" value="Unassembled WGS sequence"/>
</dbReference>
<feature type="compositionally biased region" description="Polar residues" evidence="1">
    <location>
        <begin position="1"/>
        <end position="10"/>
    </location>
</feature>
<evidence type="ECO:0000256" key="1">
    <source>
        <dbReference type="SAM" id="MobiDB-lite"/>
    </source>
</evidence>